<dbReference type="InterPro" id="IPR011006">
    <property type="entry name" value="CheY-like_superfamily"/>
</dbReference>
<dbReference type="InterPro" id="IPR005467">
    <property type="entry name" value="His_kinase_dom"/>
</dbReference>
<dbReference type="Gene3D" id="1.10.287.130">
    <property type="match status" value="1"/>
</dbReference>
<accession>A0A1F5LN87</accession>
<evidence type="ECO:0000313" key="11">
    <source>
        <dbReference type="Proteomes" id="UP000177622"/>
    </source>
</evidence>
<sequence>MEDPKTKQQVQHNAERRARELYRYYQPATRAGVVPSWLPTGDEYPFSSPSGNVDTPPISESSAPSESCRVRPSTAIGTEVLTLGTSNSTLTSFAQLAALRLDVERVFIAVLDRDRQHIIAEATRTLNLNDASVHDDKDNIWLGASDTRRTWSVCKDTVALPPNRRETANYQFLIVNDMNENDRFKRLSFVENDPHYRFYAGTPLTTENNINLGCFFVLDSKPRDGLTPQEKDTLGSLSMLAMGYLKVCRQASEGRRAARLSRGLSYFVEGSSSFVDSVDMSRTESTAPQSTGSYKNSVSGGSRGNSVEDGFQGSSNSPPNERSIDSNPSNRIKVSRGSRDNSADDASQAALGSPPSDRSLSNDAQSFSSQRSESKLDTVTSGTGMGSSLPEWLTSSGQNRLPPDDSQANSWCFRRAANLLRESLDLNGESGVIFLEANNSPTLDINSGSDCSDSGGPAPVLSASTNEEPFAPQAGSMATCAAANLDRSFLQLLLRRYPRGKLWSFHRDGLISTSDDDDQHPQDNKGPLTPTHSASSQSPSDAPPPPPPEPSKLTRKRRKAAENSILNQYFPNATQIMFVPLWNAVASQWFAGCFCWSTVETQVFTSSVELSSVLGFASSIMAEYSRVESLIADRQKGDFIGSISHELRSPLHGILAAAEFLNSTHLNEFQDSLLETINACGRTLLDTMNQVLDFSKVVSLERTWKSLKRRKEKPLDFKGTDKLAYHLDTYVATDLAILAEEVVEGICLGHVYGQSSTASADLPVLMPHHPKLQSVRSNVEVVMDVAYGDWIYRTQPGALRRIIMNLFGNAMKYTEAGRVTLQLEASSQSEGRSRRQGLEDLVTLTITDTGKGISEEFLRGKLYTPFAQEDPLAVGTGLGLSIVRSLVKALSGTIRIRSRPGEGTTVHVSLPLARPVGKESPAIEPSGQLVQHRETLTQTLLLREGYPGKRAVIWGVDPAGVTDHSNWSEIARYLTDWYTIELVSWSSESTVDIVLIDENDLPQFREITPAVTLPALLILCHKSVDYTGALSEWLPLASSVHIIRRPCGPHKLARSVTKCLSQNRSASATPASVMQPIDLPIRTSSLPFAMPSPTSPPSSAGARSAPELKLPATRPVKLRTSPGAEPSVISSLPEEIIENPLPSPLVGGSTNSSHLARVLVVDDNLINLNLMMTFLRKRQLTVLDAAENGKLAVEAVERMKSGYDIIFMDISMPVMNGFEATRAIRSLEKDEDGRKPAIIIALTGLSSSRDESDAMASGVDLFLTKPVSFREVSRLLGEWEKDGMEKERSLSS</sequence>
<organism evidence="10 11">
    <name type="scientific">Penicillium arizonense</name>
    <dbReference type="NCBI Taxonomy" id="1835702"/>
    <lineage>
        <taxon>Eukaryota</taxon>
        <taxon>Fungi</taxon>
        <taxon>Dikarya</taxon>
        <taxon>Ascomycota</taxon>
        <taxon>Pezizomycotina</taxon>
        <taxon>Eurotiomycetes</taxon>
        <taxon>Eurotiomycetidae</taxon>
        <taxon>Eurotiales</taxon>
        <taxon>Aspergillaceae</taxon>
        <taxon>Penicillium</taxon>
    </lineage>
</organism>
<name>A0A1F5LN87_PENAI</name>
<dbReference type="SMART" id="SM00448">
    <property type="entry name" value="REC"/>
    <property type="match status" value="1"/>
</dbReference>
<dbReference type="CDD" id="cd00082">
    <property type="entry name" value="HisKA"/>
    <property type="match status" value="1"/>
</dbReference>
<dbReference type="STRING" id="1835702.A0A1F5LN87"/>
<dbReference type="InterPro" id="IPR001789">
    <property type="entry name" value="Sig_transdc_resp-reg_receiver"/>
</dbReference>
<keyword evidence="3 6" id="KW-0597">Phosphoprotein</keyword>
<dbReference type="SUPFAM" id="SSF55874">
    <property type="entry name" value="ATPase domain of HSP90 chaperone/DNA topoisomerase II/histidine kinase"/>
    <property type="match status" value="1"/>
</dbReference>
<dbReference type="InterPro" id="IPR003661">
    <property type="entry name" value="HisK_dim/P_dom"/>
</dbReference>
<evidence type="ECO:0000256" key="7">
    <source>
        <dbReference type="SAM" id="MobiDB-lite"/>
    </source>
</evidence>
<feature type="compositionally biased region" description="Low complexity" evidence="7">
    <location>
        <begin position="296"/>
        <end position="307"/>
    </location>
</feature>
<feature type="compositionally biased region" description="Polar residues" evidence="7">
    <location>
        <begin position="356"/>
        <end position="382"/>
    </location>
</feature>
<dbReference type="Pfam" id="PF00512">
    <property type="entry name" value="HisKA"/>
    <property type="match status" value="1"/>
</dbReference>
<dbReference type="SUPFAM" id="SSF55781">
    <property type="entry name" value="GAF domain-like"/>
    <property type="match status" value="1"/>
</dbReference>
<dbReference type="SUPFAM" id="SSF52172">
    <property type="entry name" value="CheY-like"/>
    <property type="match status" value="1"/>
</dbReference>
<feature type="modified residue" description="4-aspartylphosphate" evidence="6">
    <location>
        <position position="1209"/>
    </location>
</feature>
<feature type="compositionally biased region" description="Low complexity" evidence="7">
    <location>
        <begin position="1089"/>
        <end position="1105"/>
    </location>
</feature>
<dbReference type="Proteomes" id="UP000177622">
    <property type="component" value="Unassembled WGS sequence"/>
</dbReference>
<dbReference type="Pfam" id="PF02518">
    <property type="entry name" value="HATPase_c"/>
    <property type="match status" value="1"/>
</dbReference>
<feature type="compositionally biased region" description="Low complexity" evidence="7">
    <location>
        <begin position="56"/>
        <end position="67"/>
    </location>
</feature>
<dbReference type="PROSITE" id="PS50109">
    <property type="entry name" value="HIS_KIN"/>
    <property type="match status" value="1"/>
</dbReference>
<evidence type="ECO:0000256" key="4">
    <source>
        <dbReference type="ARBA" id="ARBA00022679"/>
    </source>
</evidence>
<dbReference type="CDD" id="cd17546">
    <property type="entry name" value="REC_hyHK_CKI1_RcsC-like"/>
    <property type="match status" value="1"/>
</dbReference>
<comment type="caution">
    <text evidence="10">The sequence shown here is derived from an EMBL/GenBank/DDBJ whole genome shotgun (WGS) entry which is preliminary data.</text>
</comment>
<protein>
    <recommendedName>
        <fullName evidence="2">histidine kinase</fullName>
        <ecNumber evidence="2">2.7.13.3</ecNumber>
    </recommendedName>
</protein>
<dbReference type="GO" id="GO:0009927">
    <property type="term" value="F:histidine phosphotransfer kinase activity"/>
    <property type="evidence" value="ECO:0007669"/>
    <property type="project" value="TreeGrafter"/>
</dbReference>
<comment type="catalytic activity">
    <reaction evidence="1">
        <text>ATP + protein L-histidine = ADP + protein N-phospho-L-histidine.</text>
        <dbReference type="EC" id="2.7.13.3"/>
    </reaction>
</comment>
<proteinExistence type="predicted"/>
<dbReference type="PANTHER" id="PTHR43047">
    <property type="entry name" value="TWO-COMPONENT HISTIDINE PROTEIN KINASE"/>
    <property type="match status" value="1"/>
</dbReference>
<dbReference type="EMBL" id="LXJU01000006">
    <property type="protein sequence ID" value="OGE54595.1"/>
    <property type="molecule type" value="Genomic_DNA"/>
</dbReference>
<feature type="region of interest" description="Disordered" evidence="7">
    <location>
        <begin position="1089"/>
        <end position="1127"/>
    </location>
</feature>
<dbReference type="PANTHER" id="PTHR43047:SF72">
    <property type="entry name" value="OSMOSENSING HISTIDINE PROTEIN KINASE SLN1"/>
    <property type="match status" value="1"/>
</dbReference>
<dbReference type="InterPro" id="IPR004358">
    <property type="entry name" value="Sig_transdc_His_kin-like_C"/>
</dbReference>
<reference evidence="10 11" key="1">
    <citation type="journal article" date="2016" name="Sci. Rep.">
        <title>Penicillium arizonense, a new, genome sequenced fungal species, reveals a high chemical diversity in secreted metabolites.</title>
        <authorList>
            <person name="Grijseels S."/>
            <person name="Nielsen J.C."/>
            <person name="Randelovic M."/>
            <person name="Nielsen J."/>
            <person name="Nielsen K.F."/>
            <person name="Workman M."/>
            <person name="Frisvad J.C."/>
        </authorList>
    </citation>
    <scope>NUCLEOTIDE SEQUENCE [LARGE SCALE GENOMIC DNA]</scope>
    <source>
        <strain evidence="10 11">CBS 141311</strain>
    </source>
</reference>
<evidence type="ECO:0000256" key="1">
    <source>
        <dbReference type="ARBA" id="ARBA00000085"/>
    </source>
</evidence>
<evidence type="ECO:0000313" key="10">
    <source>
        <dbReference type="EMBL" id="OGE54595.1"/>
    </source>
</evidence>
<keyword evidence="11" id="KW-1185">Reference proteome</keyword>
<evidence type="ECO:0000256" key="2">
    <source>
        <dbReference type="ARBA" id="ARBA00012438"/>
    </source>
</evidence>
<dbReference type="Gene3D" id="3.40.50.2300">
    <property type="match status" value="1"/>
</dbReference>
<feature type="region of interest" description="Disordered" evidence="7">
    <location>
        <begin position="278"/>
        <end position="405"/>
    </location>
</feature>
<dbReference type="PROSITE" id="PS50110">
    <property type="entry name" value="RESPONSE_REGULATORY"/>
    <property type="match status" value="1"/>
</dbReference>
<keyword evidence="4" id="KW-0808">Transferase</keyword>
<feature type="compositionally biased region" description="Pro residues" evidence="7">
    <location>
        <begin position="541"/>
        <end position="550"/>
    </location>
</feature>
<feature type="compositionally biased region" description="Polar residues" evidence="7">
    <location>
        <begin position="283"/>
        <end position="295"/>
    </location>
</feature>
<feature type="region of interest" description="Disordered" evidence="7">
    <location>
        <begin position="36"/>
        <end position="69"/>
    </location>
</feature>
<evidence type="ECO:0000256" key="3">
    <source>
        <dbReference type="ARBA" id="ARBA00022553"/>
    </source>
</evidence>
<feature type="region of interest" description="Disordered" evidence="7">
    <location>
        <begin position="511"/>
        <end position="558"/>
    </location>
</feature>
<keyword evidence="5" id="KW-0418">Kinase</keyword>
<dbReference type="EC" id="2.7.13.3" evidence="2"/>
<dbReference type="InterPro" id="IPR036890">
    <property type="entry name" value="HATPase_C_sf"/>
</dbReference>
<feature type="compositionally biased region" description="Polar residues" evidence="7">
    <location>
        <begin position="312"/>
        <end position="332"/>
    </location>
</feature>
<dbReference type="OrthoDB" id="303614at2759"/>
<evidence type="ECO:0000259" key="8">
    <source>
        <dbReference type="PROSITE" id="PS50109"/>
    </source>
</evidence>
<dbReference type="PRINTS" id="PR00344">
    <property type="entry name" value="BCTRLSENSOR"/>
</dbReference>
<dbReference type="GO" id="GO:0005886">
    <property type="term" value="C:plasma membrane"/>
    <property type="evidence" value="ECO:0007669"/>
    <property type="project" value="TreeGrafter"/>
</dbReference>
<dbReference type="InterPro" id="IPR036097">
    <property type="entry name" value="HisK_dim/P_sf"/>
</dbReference>
<evidence type="ECO:0000259" key="9">
    <source>
        <dbReference type="PROSITE" id="PS50110"/>
    </source>
</evidence>
<dbReference type="Pfam" id="PF00072">
    <property type="entry name" value="Response_reg"/>
    <property type="match status" value="1"/>
</dbReference>
<evidence type="ECO:0000256" key="6">
    <source>
        <dbReference type="PROSITE-ProRule" id="PRU00169"/>
    </source>
</evidence>
<feature type="domain" description="Histidine kinase" evidence="8">
    <location>
        <begin position="642"/>
        <end position="914"/>
    </location>
</feature>
<evidence type="ECO:0000256" key="5">
    <source>
        <dbReference type="ARBA" id="ARBA00022777"/>
    </source>
</evidence>
<dbReference type="GO" id="GO:0000155">
    <property type="term" value="F:phosphorelay sensor kinase activity"/>
    <property type="evidence" value="ECO:0007669"/>
    <property type="project" value="InterPro"/>
</dbReference>
<feature type="domain" description="Response regulatory" evidence="9">
    <location>
        <begin position="1157"/>
        <end position="1280"/>
    </location>
</feature>
<dbReference type="SUPFAM" id="SSF47384">
    <property type="entry name" value="Homodimeric domain of signal transducing histidine kinase"/>
    <property type="match status" value="1"/>
</dbReference>
<dbReference type="FunFam" id="1.10.287.130:FF:000023">
    <property type="entry name" value="Sensor histidine kinase/response regulator, putative"/>
    <property type="match status" value="1"/>
</dbReference>
<dbReference type="FunFam" id="3.40.50.2300:FF:000632">
    <property type="entry name" value="Sensor histidine kinase/response regulator, putative"/>
    <property type="match status" value="1"/>
</dbReference>
<dbReference type="RefSeq" id="XP_022490029.1">
    <property type="nucleotide sequence ID" value="XM_022630137.1"/>
</dbReference>
<dbReference type="GeneID" id="34574871"/>
<dbReference type="InterPro" id="IPR003594">
    <property type="entry name" value="HATPase_dom"/>
</dbReference>
<dbReference type="SMART" id="SM00388">
    <property type="entry name" value="HisKA"/>
    <property type="match status" value="1"/>
</dbReference>
<dbReference type="Gene3D" id="3.30.565.10">
    <property type="entry name" value="Histidine kinase-like ATPase, C-terminal domain"/>
    <property type="match status" value="1"/>
</dbReference>
<gene>
    <name evidence="10" type="ORF">PENARI_c006G01065</name>
</gene>
<dbReference type="SMART" id="SM00387">
    <property type="entry name" value="HATPase_c"/>
    <property type="match status" value="1"/>
</dbReference>